<dbReference type="InParanoid" id="A0A1H9M4S1"/>
<proteinExistence type="inferred from homology"/>
<protein>
    <submittedName>
        <fullName evidence="6">NADH-FMN oxidoreductase RutF, flavin reductase (DIM6/NTAB) family</fullName>
    </submittedName>
</protein>
<evidence type="ECO:0000313" key="6">
    <source>
        <dbReference type="EMBL" id="SER18646.1"/>
    </source>
</evidence>
<dbReference type="Proteomes" id="UP000199021">
    <property type="component" value="Unassembled WGS sequence"/>
</dbReference>
<evidence type="ECO:0000256" key="3">
    <source>
        <dbReference type="ARBA" id="ARBA00022643"/>
    </source>
</evidence>
<evidence type="ECO:0000313" key="7">
    <source>
        <dbReference type="Proteomes" id="UP000199021"/>
    </source>
</evidence>
<name>A0A1H9M4S1_9BACT</name>
<dbReference type="EMBL" id="FOFB01000027">
    <property type="protein sequence ID" value="SER18646.1"/>
    <property type="molecule type" value="Genomic_DNA"/>
</dbReference>
<comment type="similarity">
    <text evidence="4">Belongs to the flavoredoxin family.</text>
</comment>
<keyword evidence="3" id="KW-0288">FMN</keyword>
<dbReference type="STRING" id="478744.SAMN05444359_12712"/>
<sequence length="305" mass="32720">MITFELTKTPPKSGYCPNHMILTATDLSPRETYSFLAGAVAPRPICFASTIDAEGKVNLSPYSFFNVVSGDPPMLAFSPLRSGRDGKTKDTLNNVLAVPEVVINIVDHAMVEQMSLTSTAYPPEVNEFEKAALTQVQSESVRPPRVGESPVSFECVVDRVIPLGDGPMAGNLVLARVVCIHVRDEFAPGGTFDPTLLDLVGRMGGNDYVRAIPESLFEIPKPVRSLGIGVDALPPHIRNSTVLSGNNLGRLGNAERLPTEAEIAKAAKLPAVAQARSQGRESLHTLAKDSLERGDVELALRILLG</sequence>
<keyword evidence="2" id="KW-0285">Flavoprotein</keyword>
<evidence type="ECO:0000256" key="2">
    <source>
        <dbReference type="ARBA" id="ARBA00022630"/>
    </source>
</evidence>
<dbReference type="AlphaFoldDB" id="A0A1H9M4S1"/>
<gene>
    <name evidence="6" type="ORF">SAMN05444359_12712</name>
</gene>
<dbReference type="FunCoup" id="A0A1H9M4S1">
    <property type="interactions" value="21"/>
</dbReference>
<dbReference type="SUPFAM" id="SSF50475">
    <property type="entry name" value="FMN-binding split barrel"/>
    <property type="match status" value="1"/>
</dbReference>
<dbReference type="Gene3D" id="2.30.110.10">
    <property type="entry name" value="Electron Transport, Fmn-binding Protein, Chain A"/>
    <property type="match status" value="1"/>
</dbReference>
<dbReference type="PANTHER" id="PTHR33798">
    <property type="entry name" value="FLAVOPROTEIN OXYGENASE"/>
    <property type="match status" value="1"/>
</dbReference>
<dbReference type="GO" id="GO:0016646">
    <property type="term" value="F:oxidoreductase activity, acting on the CH-NH group of donors, NAD or NADP as acceptor"/>
    <property type="evidence" value="ECO:0007669"/>
    <property type="project" value="UniProtKB-ARBA"/>
</dbReference>
<dbReference type="GO" id="GO:0010181">
    <property type="term" value="F:FMN binding"/>
    <property type="evidence" value="ECO:0007669"/>
    <property type="project" value="InterPro"/>
</dbReference>
<evidence type="ECO:0000256" key="4">
    <source>
        <dbReference type="ARBA" id="ARBA00038054"/>
    </source>
</evidence>
<accession>A0A1H9M4S1</accession>
<comment type="cofactor">
    <cofactor evidence="1">
        <name>FMN</name>
        <dbReference type="ChEBI" id="CHEBI:58210"/>
    </cofactor>
</comment>
<organism evidence="6 7">
    <name type="scientific">Neolewinella agarilytica</name>
    <dbReference type="NCBI Taxonomy" id="478744"/>
    <lineage>
        <taxon>Bacteria</taxon>
        <taxon>Pseudomonadati</taxon>
        <taxon>Bacteroidota</taxon>
        <taxon>Saprospiria</taxon>
        <taxon>Saprospirales</taxon>
        <taxon>Lewinellaceae</taxon>
        <taxon>Neolewinella</taxon>
    </lineage>
</organism>
<keyword evidence="7" id="KW-1185">Reference proteome</keyword>
<feature type="domain" description="Flavin reductase like" evidence="5">
    <location>
        <begin position="38"/>
        <end position="193"/>
    </location>
</feature>
<dbReference type="InterPro" id="IPR002563">
    <property type="entry name" value="Flavin_Rdtase-like_dom"/>
</dbReference>
<evidence type="ECO:0000259" key="5">
    <source>
        <dbReference type="SMART" id="SM00903"/>
    </source>
</evidence>
<dbReference type="Pfam" id="PF01613">
    <property type="entry name" value="Flavin_Reduct"/>
    <property type="match status" value="1"/>
</dbReference>
<dbReference type="InterPro" id="IPR012349">
    <property type="entry name" value="Split_barrel_FMN-bd"/>
</dbReference>
<reference evidence="7" key="1">
    <citation type="submission" date="2016-10" db="EMBL/GenBank/DDBJ databases">
        <authorList>
            <person name="Varghese N."/>
            <person name="Submissions S."/>
        </authorList>
    </citation>
    <scope>NUCLEOTIDE SEQUENCE [LARGE SCALE GENOMIC DNA]</scope>
    <source>
        <strain evidence="7">DSM 24740</strain>
    </source>
</reference>
<evidence type="ECO:0000256" key="1">
    <source>
        <dbReference type="ARBA" id="ARBA00001917"/>
    </source>
</evidence>
<dbReference type="PANTHER" id="PTHR33798:SF5">
    <property type="entry name" value="FLAVIN REDUCTASE LIKE DOMAIN-CONTAINING PROTEIN"/>
    <property type="match status" value="1"/>
</dbReference>
<dbReference type="SMART" id="SM00903">
    <property type="entry name" value="Flavin_Reduct"/>
    <property type="match status" value="1"/>
</dbReference>